<protein>
    <recommendedName>
        <fullName evidence="5">Zinc ribbon domain-containing protein</fullName>
    </recommendedName>
</protein>
<gene>
    <name evidence="3" type="ORF">ABID56_002576</name>
</gene>
<evidence type="ECO:0000313" key="4">
    <source>
        <dbReference type="Proteomes" id="UP001549167"/>
    </source>
</evidence>
<dbReference type="EMBL" id="JBEPMX010000019">
    <property type="protein sequence ID" value="MET3684439.1"/>
    <property type="molecule type" value="Genomic_DNA"/>
</dbReference>
<comment type="caution">
    <text evidence="3">The sequence shown here is derived from an EMBL/GenBank/DDBJ whole genome shotgun (WGS) entry which is preliminary data.</text>
</comment>
<sequence length="265" mass="29553">MTKVCPSCSHEQAEGYFCEHCGTELAENNTQQEQQTQQIQTEPNQQESSQTTVQQQTSQSDITTKVKGFWNHYLSVVKRPDQSLAFGSESYVYGILSLVVFALILSLGMYTGIRGQMSSFQIAGVGESIPFFETVFRQVFLYSVLALTALVATLVVLRFNKVSVTIYELLAQFGHVSVPFAFLGAIGLIMTLLDVLTYGFAFIIGSFFLYLIVSAVVVTIFHLDARHQRLYSGIGSIIGTIIFTVLLSSMFAESFIRRLDPSFYF</sequence>
<dbReference type="RefSeq" id="WP_354221793.1">
    <property type="nucleotide sequence ID" value="NZ_JBEPMX010000019.1"/>
</dbReference>
<evidence type="ECO:0008006" key="5">
    <source>
        <dbReference type="Google" id="ProtNLM"/>
    </source>
</evidence>
<evidence type="ECO:0000256" key="1">
    <source>
        <dbReference type="SAM" id="MobiDB-lite"/>
    </source>
</evidence>
<keyword evidence="2" id="KW-1133">Transmembrane helix</keyword>
<feature type="transmembrane region" description="Helical" evidence="2">
    <location>
        <begin position="91"/>
        <end position="110"/>
    </location>
</feature>
<reference evidence="3 4" key="1">
    <citation type="submission" date="2024-06" db="EMBL/GenBank/DDBJ databases">
        <title>Genomic Encyclopedia of Type Strains, Phase IV (KMG-IV): sequencing the most valuable type-strain genomes for metagenomic binning, comparative biology and taxonomic classification.</title>
        <authorList>
            <person name="Goeker M."/>
        </authorList>
    </citation>
    <scope>NUCLEOTIDE SEQUENCE [LARGE SCALE GENOMIC DNA]</scope>
    <source>
        <strain evidence="3 4">DSM 23520</strain>
    </source>
</reference>
<feature type="transmembrane region" description="Helical" evidence="2">
    <location>
        <begin position="230"/>
        <end position="252"/>
    </location>
</feature>
<evidence type="ECO:0000313" key="3">
    <source>
        <dbReference type="EMBL" id="MET3684439.1"/>
    </source>
</evidence>
<keyword evidence="4" id="KW-1185">Reference proteome</keyword>
<keyword evidence="2" id="KW-0812">Transmembrane</keyword>
<feature type="region of interest" description="Disordered" evidence="1">
    <location>
        <begin position="36"/>
        <end position="57"/>
    </location>
</feature>
<keyword evidence="2" id="KW-0472">Membrane</keyword>
<name>A0ABV2KXX7_9BACI</name>
<feature type="transmembrane region" description="Helical" evidence="2">
    <location>
        <begin position="139"/>
        <end position="157"/>
    </location>
</feature>
<dbReference type="Proteomes" id="UP001549167">
    <property type="component" value="Unassembled WGS sequence"/>
</dbReference>
<evidence type="ECO:0000256" key="2">
    <source>
        <dbReference type="SAM" id="Phobius"/>
    </source>
</evidence>
<proteinExistence type="predicted"/>
<organism evidence="3 4">
    <name type="scientific">Alkalibacillus flavidus</name>
    <dbReference type="NCBI Taxonomy" id="546021"/>
    <lineage>
        <taxon>Bacteria</taxon>
        <taxon>Bacillati</taxon>
        <taxon>Bacillota</taxon>
        <taxon>Bacilli</taxon>
        <taxon>Bacillales</taxon>
        <taxon>Bacillaceae</taxon>
        <taxon>Alkalibacillus</taxon>
    </lineage>
</organism>
<feature type="transmembrane region" description="Helical" evidence="2">
    <location>
        <begin position="169"/>
        <end position="193"/>
    </location>
</feature>
<accession>A0ABV2KXX7</accession>
<feature type="transmembrane region" description="Helical" evidence="2">
    <location>
        <begin position="199"/>
        <end position="223"/>
    </location>
</feature>